<evidence type="ECO:0000259" key="9">
    <source>
        <dbReference type="PROSITE" id="PS50893"/>
    </source>
</evidence>
<dbReference type="InterPro" id="IPR003439">
    <property type="entry name" value="ABC_transporter-like_ATP-bd"/>
</dbReference>
<organism evidence="11 12">
    <name type="scientific">Aristolochia fimbriata</name>
    <name type="common">White veined hardy Dutchman's pipe vine</name>
    <dbReference type="NCBI Taxonomy" id="158543"/>
    <lineage>
        <taxon>Eukaryota</taxon>
        <taxon>Viridiplantae</taxon>
        <taxon>Streptophyta</taxon>
        <taxon>Embryophyta</taxon>
        <taxon>Tracheophyta</taxon>
        <taxon>Spermatophyta</taxon>
        <taxon>Magnoliopsida</taxon>
        <taxon>Magnoliidae</taxon>
        <taxon>Piperales</taxon>
        <taxon>Aristolochiaceae</taxon>
        <taxon>Aristolochia</taxon>
    </lineage>
</organism>
<protein>
    <recommendedName>
        <fullName evidence="13">ABC transporter B family member 29, chloroplastic</fullName>
    </recommendedName>
</protein>
<dbReference type="PROSITE" id="PS50893">
    <property type="entry name" value="ABC_TRANSPORTER_2"/>
    <property type="match status" value="1"/>
</dbReference>
<feature type="transmembrane region" description="Helical" evidence="8">
    <location>
        <begin position="226"/>
        <end position="251"/>
    </location>
</feature>
<proteinExistence type="predicted"/>
<comment type="subcellular location">
    <subcellularLocation>
        <location evidence="1">Membrane</location>
        <topology evidence="1">Multi-pass membrane protein</topology>
    </subcellularLocation>
</comment>
<name>A0AAV7DVD8_ARIFI</name>
<evidence type="ECO:0000256" key="4">
    <source>
        <dbReference type="ARBA" id="ARBA00022741"/>
    </source>
</evidence>
<dbReference type="FunFam" id="1.20.1560.10:FF:000096">
    <property type="entry name" value="ABC transporter related"/>
    <property type="match status" value="1"/>
</dbReference>
<gene>
    <name evidence="11" type="ORF">H6P81_020428</name>
</gene>
<dbReference type="Gene3D" id="3.40.50.300">
    <property type="entry name" value="P-loop containing nucleotide triphosphate hydrolases"/>
    <property type="match status" value="1"/>
</dbReference>
<evidence type="ECO:0000256" key="7">
    <source>
        <dbReference type="ARBA" id="ARBA00023136"/>
    </source>
</evidence>
<evidence type="ECO:0000259" key="10">
    <source>
        <dbReference type="PROSITE" id="PS50929"/>
    </source>
</evidence>
<dbReference type="EMBL" id="JAINDJ010000008">
    <property type="protein sequence ID" value="KAG9440263.1"/>
    <property type="molecule type" value="Genomic_DNA"/>
</dbReference>
<feature type="transmembrane region" description="Helical" evidence="8">
    <location>
        <begin position="316"/>
        <end position="339"/>
    </location>
</feature>
<dbReference type="SUPFAM" id="SSF90123">
    <property type="entry name" value="ABC transporter transmembrane region"/>
    <property type="match status" value="1"/>
</dbReference>
<reference evidence="11 12" key="1">
    <citation type="submission" date="2021-07" db="EMBL/GenBank/DDBJ databases">
        <title>The Aristolochia fimbriata genome: insights into angiosperm evolution, floral development and chemical biosynthesis.</title>
        <authorList>
            <person name="Jiao Y."/>
        </authorList>
    </citation>
    <scope>NUCLEOTIDE SEQUENCE [LARGE SCALE GENOMIC DNA]</scope>
    <source>
        <strain evidence="11">IBCAS-2021</strain>
        <tissue evidence="11">Leaf</tissue>
    </source>
</reference>
<dbReference type="Proteomes" id="UP000825729">
    <property type="component" value="Unassembled WGS sequence"/>
</dbReference>
<evidence type="ECO:0000256" key="5">
    <source>
        <dbReference type="ARBA" id="ARBA00022840"/>
    </source>
</evidence>
<dbReference type="Pfam" id="PF00664">
    <property type="entry name" value="ABC_membrane"/>
    <property type="match status" value="1"/>
</dbReference>
<evidence type="ECO:0000256" key="3">
    <source>
        <dbReference type="ARBA" id="ARBA00022692"/>
    </source>
</evidence>
<evidence type="ECO:0000256" key="6">
    <source>
        <dbReference type="ARBA" id="ARBA00022989"/>
    </source>
</evidence>
<dbReference type="GO" id="GO:0005524">
    <property type="term" value="F:ATP binding"/>
    <property type="evidence" value="ECO:0007669"/>
    <property type="project" value="UniProtKB-KW"/>
</dbReference>
<dbReference type="InterPro" id="IPR003593">
    <property type="entry name" value="AAA+_ATPase"/>
</dbReference>
<keyword evidence="5" id="KW-0067">ATP-binding</keyword>
<dbReference type="GO" id="GO:0016020">
    <property type="term" value="C:membrane"/>
    <property type="evidence" value="ECO:0007669"/>
    <property type="project" value="UniProtKB-SubCell"/>
</dbReference>
<feature type="domain" description="ABC transmembrane type-1" evidence="10">
    <location>
        <begin position="116"/>
        <end position="375"/>
    </location>
</feature>
<evidence type="ECO:0000313" key="12">
    <source>
        <dbReference type="Proteomes" id="UP000825729"/>
    </source>
</evidence>
<comment type="caution">
    <text evidence="11">The sequence shown here is derived from an EMBL/GenBank/DDBJ whole genome shotgun (WGS) entry which is preliminary data.</text>
</comment>
<dbReference type="SUPFAM" id="SSF52540">
    <property type="entry name" value="P-loop containing nucleoside triphosphate hydrolases"/>
    <property type="match status" value="1"/>
</dbReference>
<evidence type="ECO:0008006" key="13">
    <source>
        <dbReference type="Google" id="ProtNLM"/>
    </source>
</evidence>
<sequence length="649" mass="70896">MVWQAAKPAGAVSLASPTDLKSPRYFPRRLKNVSSPSRKFPSSIKFSMVSSCPGVSEALKPDSKLQSDRPFISFSSLVPITPYLMSEWEPILKGWICSAVSVYCLSKYVPTVGKFTSIFASVDANRFTREGLTLAGLVLVRCAGSYLQQAFLWEAALNSAYRIRVYVFRKVLERDLGFFEGTGGVAAGDIAYRVTAEASDVADTVYAVLSTIVPSTLQIIAMAAQMLVASPVLSLMSALAIPCMSLVIAYLGERLRKISRKAHLSVAELSGYINEVLPRILVVKSNNAELCEVAQFQRFAHIDLTEHLKKKKMKSLVPQIVQVMYTGTLLVFCIGSLVVSRGSIDCSQIVSFVTSLVLLIEPVQGIGKAYNEFKQGEPAIDRLFDLTRFNHQVIEKPDAVDIDSVTGDIKFCGVTFKYGENMPFVLQQVNLHIRPGQTVALVGPSGGGKTTLTKLLLRLYEPLSGCILLDDLDIGDITLASLRRHISLVSQDIALFSGSVAENIGYRDFMGKINMEQVMEAAKIANADEFIQMLPEGYNTNIGPRGSLLSGGQKQRLAIARALYQNSSILILDEATSALDHRTEKLVRQAVERLLDNHTVLVIAHRLETVLMADRVLVLEGGKLEEIPPSSLLGQGLSNDSLLSSGLII</sequence>
<keyword evidence="6 8" id="KW-1133">Transmembrane helix</keyword>
<dbReference type="CDD" id="cd07346">
    <property type="entry name" value="ABC_6TM_exporters"/>
    <property type="match status" value="1"/>
</dbReference>
<keyword evidence="4" id="KW-0547">Nucleotide-binding</keyword>
<accession>A0AAV7DVD8</accession>
<evidence type="ECO:0000256" key="1">
    <source>
        <dbReference type="ARBA" id="ARBA00004141"/>
    </source>
</evidence>
<dbReference type="InterPro" id="IPR017871">
    <property type="entry name" value="ABC_transporter-like_CS"/>
</dbReference>
<dbReference type="GO" id="GO:0016887">
    <property type="term" value="F:ATP hydrolysis activity"/>
    <property type="evidence" value="ECO:0007669"/>
    <property type="project" value="InterPro"/>
</dbReference>
<keyword evidence="12" id="KW-1185">Reference proteome</keyword>
<keyword evidence="3 8" id="KW-0812">Transmembrane</keyword>
<dbReference type="InterPro" id="IPR039421">
    <property type="entry name" value="Type_1_exporter"/>
</dbReference>
<dbReference type="Gene3D" id="1.20.1560.10">
    <property type="entry name" value="ABC transporter type 1, transmembrane domain"/>
    <property type="match status" value="1"/>
</dbReference>
<dbReference type="AlphaFoldDB" id="A0AAV7DVD8"/>
<dbReference type="InterPro" id="IPR036640">
    <property type="entry name" value="ABC1_TM_sf"/>
</dbReference>
<keyword evidence="2" id="KW-0813">Transport</keyword>
<dbReference type="PROSITE" id="PS50929">
    <property type="entry name" value="ABC_TM1F"/>
    <property type="match status" value="1"/>
</dbReference>
<keyword evidence="7 8" id="KW-0472">Membrane</keyword>
<evidence type="ECO:0000256" key="2">
    <source>
        <dbReference type="ARBA" id="ARBA00022448"/>
    </source>
</evidence>
<dbReference type="InterPro" id="IPR027417">
    <property type="entry name" value="P-loop_NTPase"/>
</dbReference>
<dbReference type="InterPro" id="IPR011527">
    <property type="entry name" value="ABC1_TM_dom"/>
</dbReference>
<dbReference type="PANTHER" id="PTHR24221:SF630">
    <property type="entry name" value="ABC TRANSPORTER B FAMILY MEMBER 29, CHLOROPLASTIC"/>
    <property type="match status" value="1"/>
</dbReference>
<dbReference type="GO" id="GO:0140359">
    <property type="term" value="F:ABC-type transporter activity"/>
    <property type="evidence" value="ECO:0007669"/>
    <property type="project" value="InterPro"/>
</dbReference>
<dbReference type="PROSITE" id="PS00211">
    <property type="entry name" value="ABC_TRANSPORTER_1"/>
    <property type="match status" value="1"/>
</dbReference>
<evidence type="ECO:0000256" key="8">
    <source>
        <dbReference type="SAM" id="Phobius"/>
    </source>
</evidence>
<dbReference type="PANTHER" id="PTHR24221">
    <property type="entry name" value="ATP-BINDING CASSETTE SUB-FAMILY B"/>
    <property type="match status" value="1"/>
</dbReference>
<feature type="domain" description="ABC transporter" evidence="9">
    <location>
        <begin position="409"/>
        <end position="646"/>
    </location>
</feature>
<dbReference type="SMART" id="SM00382">
    <property type="entry name" value="AAA"/>
    <property type="match status" value="1"/>
</dbReference>
<dbReference type="FunFam" id="3.40.50.300:FF:001371">
    <property type="entry name" value="ABC transporter ATP-binding protein"/>
    <property type="match status" value="1"/>
</dbReference>
<evidence type="ECO:0000313" key="11">
    <source>
        <dbReference type="EMBL" id="KAG9440263.1"/>
    </source>
</evidence>
<dbReference type="Pfam" id="PF00005">
    <property type="entry name" value="ABC_tran"/>
    <property type="match status" value="1"/>
</dbReference>